<evidence type="ECO:0000313" key="2">
    <source>
        <dbReference type="EMBL" id="RFC83883.1"/>
    </source>
</evidence>
<dbReference type="InterPro" id="IPR019587">
    <property type="entry name" value="Polyketide_cyclase/dehydratase"/>
</dbReference>
<dbReference type="OrthoDB" id="581838at2"/>
<reference evidence="2 3" key="2">
    <citation type="submission" date="2018-08" db="EMBL/GenBank/DDBJ databases">
        <title>The draft genome of Acinetobacter sichuanensis strain WCHAc060041.</title>
        <authorList>
            <person name="Qin J."/>
            <person name="Feng Y."/>
            <person name="Zong Z."/>
        </authorList>
    </citation>
    <scope>NUCLEOTIDE SEQUENCE [LARGE SCALE GENOMIC DNA]</scope>
    <source>
        <strain evidence="2 3">WCHAc060041</strain>
    </source>
</reference>
<dbReference type="AlphaFoldDB" id="A0A371YQZ6"/>
<gene>
    <name evidence="1" type="ORF">ACFODO_11875</name>
    <name evidence="2" type="ORF">C9E89_008760</name>
</gene>
<dbReference type="Gene3D" id="3.30.530.20">
    <property type="match status" value="1"/>
</dbReference>
<keyword evidence="4" id="KW-1185">Reference proteome</keyword>
<dbReference type="EMBL" id="PYIX02000011">
    <property type="protein sequence ID" value="RFC83883.1"/>
    <property type="molecule type" value="Genomic_DNA"/>
</dbReference>
<evidence type="ECO:0000313" key="4">
    <source>
        <dbReference type="Proteomes" id="UP001595455"/>
    </source>
</evidence>
<organism evidence="2 3">
    <name type="scientific">Acinetobacter sichuanensis</name>
    <dbReference type="NCBI Taxonomy" id="2136183"/>
    <lineage>
        <taxon>Bacteria</taxon>
        <taxon>Pseudomonadati</taxon>
        <taxon>Pseudomonadota</taxon>
        <taxon>Gammaproteobacteria</taxon>
        <taxon>Moraxellales</taxon>
        <taxon>Moraxellaceae</taxon>
        <taxon>Acinetobacter</taxon>
    </lineage>
</organism>
<sequence>MFQLKPIYDHSFFDTALYTWSFDVELAASADTVWDGLTTQIPLSWCKNIKGHYISAPPYGVETKRIAKIANILNLKENFFYWNNAERRHSFYVETMNVPFFESFAEDYQVTAIEGGSRLRWRFAIEPRSGFKQFVKVNNIINELIFKSFINDTKKYFGEKK</sequence>
<reference evidence="1" key="4">
    <citation type="submission" date="2024-09" db="EMBL/GenBank/DDBJ databases">
        <authorList>
            <person name="Sun Q."/>
            <person name="Mori K."/>
        </authorList>
    </citation>
    <scope>NUCLEOTIDE SEQUENCE</scope>
    <source>
        <strain evidence="1">KCTC 62575</strain>
    </source>
</reference>
<reference evidence="1" key="1">
    <citation type="journal article" date="2014" name="Int. J. Syst. Evol. Microbiol.">
        <title>Complete genome of a new Firmicutes species belonging to the dominant human colonic microbiota ('Ruminococcus bicirculans') reveals two chromosomes and a selective capacity to utilize plant glucans.</title>
        <authorList>
            <consortium name="NISC Comparative Sequencing Program"/>
            <person name="Wegmann U."/>
            <person name="Louis P."/>
            <person name="Goesmann A."/>
            <person name="Henrissat B."/>
            <person name="Duncan S.H."/>
            <person name="Flint H.J."/>
        </authorList>
    </citation>
    <scope>NUCLEOTIDE SEQUENCE</scope>
    <source>
        <strain evidence="1">KCTC 62575</strain>
    </source>
</reference>
<dbReference type="InterPro" id="IPR023393">
    <property type="entry name" value="START-like_dom_sf"/>
</dbReference>
<dbReference type="RefSeq" id="WP_107007870.1">
    <property type="nucleotide sequence ID" value="NZ_JBHRSF010000044.1"/>
</dbReference>
<reference evidence="4" key="3">
    <citation type="journal article" date="2019" name="Int. J. Syst. Evol. Microbiol.">
        <title>The Global Catalogue of Microorganisms (GCM) 10K type strain sequencing project: providing services to taxonomists for standard genome sequencing and annotation.</title>
        <authorList>
            <consortium name="The Broad Institute Genomics Platform"/>
            <consortium name="The Broad Institute Genome Sequencing Center for Infectious Disease"/>
            <person name="Wu L."/>
            <person name="Ma J."/>
        </authorList>
    </citation>
    <scope>NUCLEOTIDE SEQUENCE [LARGE SCALE GENOMIC DNA]</scope>
    <source>
        <strain evidence="4">KCTC 62575</strain>
    </source>
</reference>
<name>A0A371YQZ6_9GAMM</name>
<dbReference type="Pfam" id="PF10604">
    <property type="entry name" value="Polyketide_cyc2"/>
    <property type="match status" value="1"/>
</dbReference>
<evidence type="ECO:0000313" key="1">
    <source>
        <dbReference type="EMBL" id="MFC2995958.1"/>
    </source>
</evidence>
<protein>
    <submittedName>
        <fullName evidence="2">SRPBCC family protein</fullName>
    </submittedName>
</protein>
<dbReference type="SUPFAM" id="SSF55961">
    <property type="entry name" value="Bet v1-like"/>
    <property type="match status" value="1"/>
</dbReference>
<dbReference type="EMBL" id="JBHRSF010000044">
    <property type="protein sequence ID" value="MFC2995958.1"/>
    <property type="molecule type" value="Genomic_DNA"/>
</dbReference>
<evidence type="ECO:0000313" key="3">
    <source>
        <dbReference type="Proteomes" id="UP000240957"/>
    </source>
</evidence>
<dbReference type="Proteomes" id="UP001595455">
    <property type="component" value="Unassembled WGS sequence"/>
</dbReference>
<proteinExistence type="predicted"/>
<comment type="caution">
    <text evidence="2">The sequence shown here is derived from an EMBL/GenBank/DDBJ whole genome shotgun (WGS) entry which is preliminary data.</text>
</comment>
<dbReference type="Proteomes" id="UP000240957">
    <property type="component" value="Unassembled WGS sequence"/>
</dbReference>
<accession>A0A371YQZ6</accession>
<dbReference type="CDD" id="cd07821">
    <property type="entry name" value="PYR_PYL_RCAR_like"/>
    <property type="match status" value="1"/>
</dbReference>